<protein>
    <submittedName>
        <fullName evidence="5">HV374 protein</fullName>
    </submittedName>
</protein>
<evidence type="ECO:0000256" key="1">
    <source>
        <dbReference type="ARBA" id="ARBA00022859"/>
    </source>
</evidence>
<dbReference type="SMART" id="SM00406">
    <property type="entry name" value="IGv"/>
    <property type="match status" value="2"/>
</dbReference>
<sequence length="223" mass="25107">MKPGASVQLKCAVEGFELSSSNMYWIRQAPGKGLEWLIYYYSSSSNSYASSIKGRFTASKDSSNFYMHMTDLRVDDTAISCIAIFMLTWYFKFRLPRKLSCTFLEAPCKIDMDSKKVDIHCEVVLKQPEAEQRQPGQSLKRSCTISGFTFSGSSSFYLNWIRHPPGKGLEWLAAERGDKSYTGHANSIKGRFTISTDSNGAYLQMNALTADDTAVYYCARDSQ</sequence>
<dbReference type="GO" id="GO:0002250">
    <property type="term" value="P:adaptive immune response"/>
    <property type="evidence" value="ECO:0007669"/>
    <property type="project" value="UniProtKB-KW"/>
</dbReference>
<dbReference type="EMBL" id="JAATIS010004040">
    <property type="protein sequence ID" value="KAG2463297.1"/>
    <property type="molecule type" value="Genomic_DNA"/>
</dbReference>
<dbReference type="SUPFAM" id="SSF48726">
    <property type="entry name" value="Immunoglobulin"/>
    <property type="match status" value="2"/>
</dbReference>
<dbReference type="GO" id="GO:0019814">
    <property type="term" value="C:immunoglobulin complex"/>
    <property type="evidence" value="ECO:0007669"/>
    <property type="project" value="UniProtKB-KW"/>
</dbReference>
<proteinExistence type="predicted"/>
<organism evidence="5 6">
    <name type="scientific">Polypterus senegalus</name>
    <name type="common">Senegal bichir</name>
    <dbReference type="NCBI Taxonomy" id="55291"/>
    <lineage>
        <taxon>Eukaryota</taxon>
        <taxon>Metazoa</taxon>
        <taxon>Chordata</taxon>
        <taxon>Craniata</taxon>
        <taxon>Vertebrata</taxon>
        <taxon>Euteleostomi</taxon>
        <taxon>Actinopterygii</taxon>
        <taxon>Polypteriformes</taxon>
        <taxon>Polypteridae</taxon>
        <taxon>Polypterus</taxon>
    </lineage>
</organism>
<name>A0A8X7X7X2_POLSE</name>
<dbReference type="Pfam" id="PF07686">
    <property type="entry name" value="V-set"/>
    <property type="match status" value="2"/>
</dbReference>
<feature type="non-terminal residue" evidence="5">
    <location>
        <position position="1"/>
    </location>
</feature>
<keyword evidence="2" id="KW-1064">Adaptive immunity</keyword>
<dbReference type="PANTHER" id="PTHR23266">
    <property type="entry name" value="IMMUNOGLOBULIN HEAVY CHAIN"/>
    <property type="match status" value="1"/>
</dbReference>
<dbReference type="InterPro" id="IPR013783">
    <property type="entry name" value="Ig-like_fold"/>
</dbReference>
<feature type="non-terminal residue" evidence="5">
    <location>
        <position position="223"/>
    </location>
</feature>
<dbReference type="InterPro" id="IPR036179">
    <property type="entry name" value="Ig-like_dom_sf"/>
</dbReference>
<evidence type="ECO:0000313" key="6">
    <source>
        <dbReference type="Proteomes" id="UP000886611"/>
    </source>
</evidence>
<comment type="caution">
    <text evidence="5">The sequence shown here is derived from an EMBL/GenBank/DDBJ whole genome shotgun (WGS) entry which is preliminary data.</text>
</comment>
<dbReference type="Proteomes" id="UP000886611">
    <property type="component" value="Unassembled WGS sequence"/>
</dbReference>
<keyword evidence="6" id="KW-1185">Reference proteome</keyword>
<dbReference type="Gene3D" id="2.60.40.10">
    <property type="entry name" value="Immunoglobulins"/>
    <property type="match status" value="2"/>
</dbReference>
<evidence type="ECO:0000256" key="3">
    <source>
        <dbReference type="ARBA" id="ARBA00043265"/>
    </source>
</evidence>
<feature type="domain" description="Ig-like" evidence="4">
    <location>
        <begin position="1"/>
        <end position="83"/>
    </location>
</feature>
<evidence type="ECO:0000256" key="2">
    <source>
        <dbReference type="ARBA" id="ARBA00023130"/>
    </source>
</evidence>
<keyword evidence="1" id="KW-0391">Immunity</keyword>
<evidence type="ECO:0000313" key="5">
    <source>
        <dbReference type="EMBL" id="KAG2463297.1"/>
    </source>
</evidence>
<dbReference type="GO" id="GO:0005576">
    <property type="term" value="C:extracellular region"/>
    <property type="evidence" value="ECO:0007669"/>
    <property type="project" value="UniProtKB-ARBA"/>
</dbReference>
<feature type="domain" description="Ig-like" evidence="4">
    <location>
        <begin position="122"/>
        <end position="223"/>
    </location>
</feature>
<gene>
    <name evidence="5" type="primary">Ighv374</name>
    <name evidence="5" type="ORF">GTO96_0000174</name>
</gene>
<dbReference type="InterPro" id="IPR050199">
    <property type="entry name" value="IgHV"/>
</dbReference>
<dbReference type="InterPro" id="IPR013106">
    <property type="entry name" value="Ig_V-set"/>
</dbReference>
<dbReference type="PROSITE" id="PS50835">
    <property type="entry name" value="IG_LIKE"/>
    <property type="match status" value="2"/>
</dbReference>
<evidence type="ECO:0000259" key="4">
    <source>
        <dbReference type="PROSITE" id="PS50835"/>
    </source>
</evidence>
<accession>A0A8X7X7X2</accession>
<keyword evidence="3" id="KW-1280">Immunoglobulin</keyword>
<dbReference type="AlphaFoldDB" id="A0A8X7X7X2"/>
<dbReference type="InterPro" id="IPR007110">
    <property type="entry name" value="Ig-like_dom"/>
</dbReference>
<reference evidence="5 6" key="1">
    <citation type="journal article" date="2021" name="Cell">
        <title>Tracing the genetic footprints of vertebrate landing in non-teleost ray-finned fishes.</title>
        <authorList>
            <person name="Bi X."/>
            <person name="Wang K."/>
            <person name="Yang L."/>
            <person name="Pan H."/>
            <person name="Jiang H."/>
            <person name="Wei Q."/>
            <person name="Fang M."/>
            <person name="Yu H."/>
            <person name="Zhu C."/>
            <person name="Cai Y."/>
            <person name="He Y."/>
            <person name="Gan X."/>
            <person name="Zeng H."/>
            <person name="Yu D."/>
            <person name="Zhu Y."/>
            <person name="Jiang H."/>
            <person name="Qiu Q."/>
            <person name="Yang H."/>
            <person name="Zhang Y.E."/>
            <person name="Wang W."/>
            <person name="Zhu M."/>
            <person name="He S."/>
            <person name="Zhang G."/>
        </authorList>
    </citation>
    <scope>NUCLEOTIDE SEQUENCE [LARGE SCALE GENOMIC DNA]</scope>
    <source>
        <strain evidence="5">Bchr_013</strain>
    </source>
</reference>